<dbReference type="GO" id="GO:0006281">
    <property type="term" value="P:DNA repair"/>
    <property type="evidence" value="ECO:0007669"/>
    <property type="project" value="UniProtKB-KW"/>
</dbReference>
<accession>A0A377LU02</accession>
<keyword evidence="5" id="KW-0347">Helicase</keyword>
<dbReference type="Pfam" id="PF04257">
    <property type="entry name" value="Exonuc_V_gamma"/>
    <property type="match status" value="1"/>
</dbReference>
<organism evidence="10 11">
    <name type="scientific">Enterobacter cloacae</name>
    <dbReference type="NCBI Taxonomy" id="550"/>
    <lineage>
        <taxon>Bacteria</taxon>
        <taxon>Pseudomonadati</taxon>
        <taxon>Pseudomonadota</taxon>
        <taxon>Gammaproteobacteria</taxon>
        <taxon>Enterobacterales</taxon>
        <taxon>Enterobacteriaceae</taxon>
        <taxon>Enterobacter</taxon>
        <taxon>Enterobacter cloacae complex</taxon>
    </lineage>
</organism>
<gene>
    <name evidence="10" type="primary">recC_1</name>
    <name evidence="10" type="ORF">NCTC10005_02261</name>
</gene>
<sequence>MLRVYHSNRLDVLEALMEFIVERERLDDPFEPEMVLVQSTGMAQWLQMSLSRKFGIAANIDFPLPASFIWEMFVRVLPDIPEQSAFNKQSMSWKLMALLPDMLTHDEFAMLRHYLHDDTDKRKLFQLASRTADLYDQYFSVSSGMADSLGGG</sequence>
<keyword evidence="6" id="KW-0269">Exonuclease</keyword>
<evidence type="ECO:0000256" key="1">
    <source>
        <dbReference type="ARBA" id="ARBA00022722"/>
    </source>
</evidence>
<dbReference type="GO" id="GO:0006310">
    <property type="term" value="P:DNA recombination"/>
    <property type="evidence" value="ECO:0007669"/>
    <property type="project" value="TreeGrafter"/>
</dbReference>
<evidence type="ECO:0000256" key="6">
    <source>
        <dbReference type="ARBA" id="ARBA00022839"/>
    </source>
</evidence>
<evidence type="ECO:0000256" key="9">
    <source>
        <dbReference type="ARBA" id="ARBA00023204"/>
    </source>
</evidence>
<dbReference type="InterPro" id="IPR013986">
    <property type="entry name" value="DExx_box_DNA_helicase_dom_sf"/>
</dbReference>
<evidence type="ECO:0000256" key="5">
    <source>
        <dbReference type="ARBA" id="ARBA00022806"/>
    </source>
</evidence>
<keyword evidence="1" id="KW-0540">Nuclease</keyword>
<proteinExistence type="predicted"/>
<dbReference type="GO" id="GO:0005524">
    <property type="term" value="F:ATP binding"/>
    <property type="evidence" value="ECO:0007669"/>
    <property type="project" value="UniProtKB-KW"/>
</dbReference>
<keyword evidence="2" id="KW-0547">Nucleotide-binding</keyword>
<evidence type="ECO:0000313" key="11">
    <source>
        <dbReference type="Proteomes" id="UP000255106"/>
    </source>
</evidence>
<name>A0A377LU02_ENTCL</name>
<dbReference type="InterPro" id="IPR027417">
    <property type="entry name" value="P-loop_NTPase"/>
</dbReference>
<dbReference type="PANTHER" id="PTHR30591:SF1">
    <property type="entry name" value="RECBCD ENZYME SUBUNIT RECC"/>
    <property type="match status" value="1"/>
</dbReference>
<reference evidence="10 11" key="1">
    <citation type="submission" date="2018-06" db="EMBL/GenBank/DDBJ databases">
        <authorList>
            <consortium name="Pathogen Informatics"/>
            <person name="Doyle S."/>
        </authorList>
    </citation>
    <scope>NUCLEOTIDE SEQUENCE [LARGE SCALE GENOMIC DNA]</scope>
    <source>
        <strain evidence="10 11">NCTC10005</strain>
    </source>
</reference>
<dbReference type="GO" id="GO:0003677">
    <property type="term" value="F:DNA binding"/>
    <property type="evidence" value="ECO:0007669"/>
    <property type="project" value="UniProtKB-KW"/>
</dbReference>
<dbReference type="GO" id="GO:0008854">
    <property type="term" value="F:exodeoxyribonuclease V activity"/>
    <property type="evidence" value="ECO:0007669"/>
    <property type="project" value="UniProtKB-EC"/>
</dbReference>
<dbReference type="Gene3D" id="3.40.50.10930">
    <property type="match status" value="1"/>
</dbReference>
<dbReference type="GO" id="GO:0004386">
    <property type="term" value="F:helicase activity"/>
    <property type="evidence" value="ECO:0007669"/>
    <property type="project" value="UniProtKB-KW"/>
</dbReference>
<evidence type="ECO:0000256" key="4">
    <source>
        <dbReference type="ARBA" id="ARBA00022801"/>
    </source>
</evidence>
<dbReference type="AlphaFoldDB" id="A0A377LU02"/>
<keyword evidence="7" id="KW-0067">ATP-binding</keyword>
<evidence type="ECO:0000256" key="7">
    <source>
        <dbReference type="ARBA" id="ARBA00022840"/>
    </source>
</evidence>
<keyword evidence="4 10" id="KW-0378">Hydrolase</keyword>
<protein>
    <submittedName>
        <fullName evidence="10">Exodeoxyribonuclease V subunit gamma</fullName>
        <ecNumber evidence="10">3.1.11.5</ecNumber>
    </submittedName>
</protein>
<dbReference type="SUPFAM" id="SSF52540">
    <property type="entry name" value="P-loop containing nucleoside triphosphate hydrolases"/>
    <property type="match status" value="1"/>
</dbReference>
<evidence type="ECO:0000256" key="3">
    <source>
        <dbReference type="ARBA" id="ARBA00022763"/>
    </source>
</evidence>
<dbReference type="EMBL" id="UGJB01000004">
    <property type="protein sequence ID" value="STQ09552.1"/>
    <property type="molecule type" value="Genomic_DNA"/>
</dbReference>
<dbReference type="Gene3D" id="1.10.10.160">
    <property type="match status" value="1"/>
</dbReference>
<dbReference type="PANTHER" id="PTHR30591">
    <property type="entry name" value="RECBCD ENZYME SUBUNIT RECC"/>
    <property type="match status" value="1"/>
</dbReference>
<dbReference type="EC" id="3.1.11.5" evidence="10"/>
<evidence type="ECO:0000313" key="10">
    <source>
        <dbReference type="EMBL" id="STQ09552.1"/>
    </source>
</evidence>
<evidence type="ECO:0000256" key="8">
    <source>
        <dbReference type="ARBA" id="ARBA00023125"/>
    </source>
</evidence>
<keyword evidence="8" id="KW-0238">DNA-binding</keyword>
<keyword evidence="3" id="KW-0227">DNA damage</keyword>
<keyword evidence="9" id="KW-0234">DNA repair</keyword>
<dbReference type="Proteomes" id="UP000255106">
    <property type="component" value="Unassembled WGS sequence"/>
</dbReference>
<evidence type="ECO:0000256" key="2">
    <source>
        <dbReference type="ARBA" id="ARBA00022741"/>
    </source>
</evidence>